<sequence length="428" mass="49920">MLNKNYEILCKLNLTQNNITVNDVIRAVNYELKNVAVQIIGRTIDNIQDGILDRFLGIRWNELVNKIVPWICPHCHERSSFVRRGRRPRKLKTSEGIIEFSLYQVTCKSCRKTFSPFPQLLGLKPRTRISTEFEEKIVKLALGNSYDKTSKYIEEFTATTISHTASRNITLRVSDNVSINHDISEFDSILIDGTKVKSGTKERGSEIHLALAPVKSIDKYGRKYNEKKILAFSIGKVDKKFKSQLSKYSCDNVIVDGDSSYSNLIKDLFSEATHRRCIWHIPRQVSHLLYMYKVPVKDREVFLSALIGILKNKDFYKAINEYFDFIQMFERLQFYDIVGFLKNAMSGIFHDKEDWNNNKKHSSNSLIEREMREINRRTDIGCRWSDEGVYKIVKLLEVNRHAMHNLDLYFKQNRRPIINLLQVSLCSK</sequence>
<protein>
    <recommendedName>
        <fullName evidence="5">ISKra4 family transposase</fullName>
    </recommendedName>
</protein>
<name>A0A645CL90_9ZZZZ</name>
<dbReference type="GO" id="GO:0006313">
    <property type="term" value="P:DNA transposition"/>
    <property type="evidence" value="ECO:0007669"/>
    <property type="project" value="InterPro"/>
</dbReference>
<evidence type="ECO:0000313" key="4">
    <source>
        <dbReference type="EMBL" id="MPM77770.1"/>
    </source>
</evidence>
<evidence type="ECO:0000256" key="1">
    <source>
        <dbReference type="ARBA" id="ARBA00022578"/>
    </source>
</evidence>
<keyword evidence="1" id="KW-0815">Transposition</keyword>
<dbReference type="AlphaFoldDB" id="A0A645CL90"/>
<reference evidence="4" key="1">
    <citation type="submission" date="2019-08" db="EMBL/GenBank/DDBJ databases">
        <authorList>
            <person name="Kucharzyk K."/>
            <person name="Murdoch R.W."/>
            <person name="Higgins S."/>
            <person name="Loffler F."/>
        </authorList>
    </citation>
    <scope>NUCLEOTIDE SEQUENCE</scope>
</reference>
<accession>A0A645CL90</accession>
<proteinExistence type="predicted"/>
<evidence type="ECO:0008006" key="5">
    <source>
        <dbReference type="Google" id="ProtNLM"/>
    </source>
</evidence>
<comment type="caution">
    <text evidence="4">The sequence shown here is derived from an EMBL/GenBank/DDBJ whole genome shotgun (WGS) entry which is preliminary data.</text>
</comment>
<dbReference type="EMBL" id="VSSQ01028164">
    <property type="protein sequence ID" value="MPM77770.1"/>
    <property type="molecule type" value="Genomic_DNA"/>
</dbReference>
<dbReference type="InterPro" id="IPR001207">
    <property type="entry name" value="Transposase_mutator"/>
</dbReference>
<dbReference type="Pfam" id="PF00872">
    <property type="entry name" value="Transposase_mut"/>
    <property type="match status" value="1"/>
</dbReference>
<evidence type="ECO:0000256" key="2">
    <source>
        <dbReference type="ARBA" id="ARBA00023125"/>
    </source>
</evidence>
<keyword evidence="2" id="KW-0238">DNA-binding</keyword>
<organism evidence="4">
    <name type="scientific">bioreactor metagenome</name>
    <dbReference type="NCBI Taxonomy" id="1076179"/>
    <lineage>
        <taxon>unclassified sequences</taxon>
        <taxon>metagenomes</taxon>
        <taxon>ecological metagenomes</taxon>
    </lineage>
</organism>
<gene>
    <name evidence="4" type="ORF">SDC9_124778</name>
</gene>
<dbReference type="GO" id="GO:0004803">
    <property type="term" value="F:transposase activity"/>
    <property type="evidence" value="ECO:0007669"/>
    <property type="project" value="InterPro"/>
</dbReference>
<evidence type="ECO:0000256" key="3">
    <source>
        <dbReference type="ARBA" id="ARBA00023172"/>
    </source>
</evidence>
<dbReference type="GO" id="GO:0003677">
    <property type="term" value="F:DNA binding"/>
    <property type="evidence" value="ECO:0007669"/>
    <property type="project" value="UniProtKB-KW"/>
</dbReference>
<keyword evidence="3" id="KW-0233">DNA recombination</keyword>